<organism evidence="1 2">
    <name type="scientific">Leptidea sinapis</name>
    <dbReference type="NCBI Taxonomy" id="189913"/>
    <lineage>
        <taxon>Eukaryota</taxon>
        <taxon>Metazoa</taxon>
        <taxon>Ecdysozoa</taxon>
        <taxon>Arthropoda</taxon>
        <taxon>Hexapoda</taxon>
        <taxon>Insecta</taxon>
        <taxon>Pterygota</taxon>
        <taxon>Neoptera</taxon>
        <taxon>Endopterygota</taxon>
        <taxon>Lepidoptera</taxon>
        <taxon>Glossata</taxon>
        <taxon>Ditrysia</taxon>
        <taxon>Papilionoidea</taxon>
        <taxon>Pieridae</taxon>
        <taxon>Dismorphiinae</taxon>
        <taxon>Leptidea</taxon>
    </lineage>
</organism>
<dbReference type="EMBL" id="FZQP02000893">
    <property type="protein sequence ID" value="VVC90899.1"/>
    <property type="molecule type" value="Genomic_DNA"/>
</dbReference>
<dbReference type="AlphaFoldDB" id="A0A5E4Q024"/>
<protein>
    <submittedName>
        <fullName evidence="1">Uncharacterized protein</fullName>
    </submittedName>
</protein>
<gene>
    <name evidence="1" type="ORF">LSINAPIS_LOCUS3712</name>
</gene>
<name>A0A5E4Q024_9NEOP</name>
<proteinExistence type="predicted"/>
<evidence type="ECO:0000313" key="2">
    <source>
        <dbReference type="Proteomes" id="UP000324832"/>
    </source>
</evidence>
<reference evidence="1 2" key="1">
    <citation type="submission" date="2017-07" db="EMBL/GenBank/DDBJ databases">
        <authorList>
            <person name="Talla V."/>
            <person name="Backstrom N."/>
        </authorList>
    </citation>
    <scope>NUCLEOTIDE SEQUENCE [LARGE SCALE GENOMIC DNA]</scope>
</reference>
<sequence length="100" mass="12079">MSSQFGCISKEYEVHTSGIEFWNWSYVHSLIRSQEEEKNYYFKNSIISHLILKETMVWLKFFIEVRRSLRRDKSNIICRPLLHCNIKILKKLKNCHSTLL</sequence>
<accession>A0A5E4Q024</accession>
<evidence type="ECO:0000313" key="1">
    <source>
        <dbReference type="EMBL" id="VVC90899.1"/>
    </source>
</evidence>
<keyword evidence="2" id="KW-1185">Reference proteome</keyword>
<dbReference type="Proteomes" id="UP000324832">
    <property type="component" value="Unassembled WGS sequence"/>
</dbReference>